<evidence type="ECO:0008006" key="11">
    <source>
        <dbReference type="Google" id="ProtNLM"/>
    </source>
</evidence>
<dbReference type="GO" id="GO:0050660">
    <property type="term" value="F:flavin adenine dinucleotide binding"/>
    <property type="evidence" value="ECO:0007669"/>
    <property type="project" value="TreeGrafter"/>
</dbReference>
<comment type="cofactor">
    <cofactor evidence="5">
        <name>FAD</name>
        <dbReference type="ChEBI" id="CHEBI:57692"/>
    </cofactor>
    <text evidence="5">Binds 1 FAD per subunit.</text>
</comment>
<dbReference type="PANTHER" id="PTHR43014:SF4">
    <property type="entry name" value="PYRIDINE NUCLEOTIDE-DISULFIDE OXIDOREDUCTASE RCLA-RELATED"/>
    <property type="match status" value="1"/>
</dbReference>
<dbReference type="PRINTS" id="PR00411">
    <property type="entry name" value="PNDRDTASEI"/>
</dbReference>
<keyword evidence="2" id="KW-0285">Flavoprotein</keyword>
<organism evidence="9 10">
    <name type="scientific">Anaeromicrobium sediminis</name>
    <dbReference type="NCBI Taxonomy" id="1478221"/>
    <lineage>
        <taxon>Bacteria</taxon>
        <taxon>Bacillati</taxon>
        <taxon>Bacillota</taxon>
        <taxon>Clostridia</taxon>
        <taxon>Peptostreptococcales</taxon>
        <taxon>Thermotaleaceae</taxon>
        <taxon>Anaeromicrobium</taxon>
    </lineage>
</organism>
<feature type="binding site" evidence="5">
    <location>
        <position position="52"/>
    </location>
    <ligand>
        <name>FAD</name>
        <dbReference type="ChEBI" id="CHEBI:57692"/>
    </ligand>
</feature>
<dbReference type="Proteomes" id="UP000216024">
    <property type="component" value="Unassembled WGS sequence"/>
</dbReference>
<dbReference type="InterPro" id="IPR023753">
    <property type="entry name" value="FAD/NAD-binding_dom"/>
</dbReference>
<dbReference type="PRINTS" id="PR00368">
    <property type="entry name" value="FADPNR"/>
</dbReference>
<dbReference type="GO" id="GO:0003955">
    <property type="term" value="F:NAD(P)H dehydrogenase (quinone) activity"/>
    <property type="evidence" value="ECO:0007669"/>
    <property type="project" value="TreeGrafter"/>
</dbReference>
<dbReference type="EMBL" id="NIBG01000027">
    <property type="protein sequence ID" value="PAB57232.1"/>
    <property type="molecule type" value="Genomic_DNA"/>
</dbReference>
<keyword evidence="3 5" id="KW-0274">FAD</keyword>
<feature type="disulfide bond" description="Redox-active" evidence="6">
    <location>
        <begin position="43"/>
        <end position="48"/>
    </location>
</feature>
<keyword evidence="4" id="KW-0560">Oxidoreductase</keyword>
<evidence type="ECO:0000259" key="7">
    <source>
        <dbReference type="Pfam" id="PF02852"/>
    </source>
</evidence>
<proteinExistence type="inferred from homology"/>
<feature type="domain" description="FAD/NAD(P)-binding" evidence="8">
    <location>
        <begin position="6"/>
        <end position="318"/>
    </location>
</feature>
<dbReference type="InterPro" id="IPR004099">
    <property type="entry name" value="Pyr_nucl-diS_OxRdtase_dimer"/>
</dbReference>
<dbReference type="OrthoDB" id="9807946at2"/>
<dbReference type="Gene3D" id="3.50.50.60">
    <property type="entry name" value="FAD/NAD(P)-binding domain"/>
    <property type="match status" value="2"/>
</dbReference>
<keyword evidence="5" id="KW-0547">Nucleotide-binding</keyword>
<dbReference type="InterPro" id="IPR016156">
    <property type="entry name" value="FAD/NAD-linked_Rdtase_dimer_sf"/>
</dbReference>
<dbReference type="InterPro" id="IPR001100">
    <property type="entry name" value="Pyr_nuc-diS_OxRdtase"/>
</dbReference>
<reference evidence="9 10" key="1">
    <citation type="submission" date="2017-06" db="EMBL/GenBank/DDBJ databases">
        <title>Draft genome sequence of anaerobic fermentative bacterium Anaeromicrobium sediminis DY2726D isolated from West Pacific Ocean sediments.</title>
        <authorList>
            <person name="Zeng X."/>
        </authorList>
    </citation>
    <scope>NUCLEOTIDE SEQUENCE [LARGE SCALE GENOMIC DNA]</scope>
    <source>
        <strain evidence="9 10">DY2726D</strain>
    </source>
</reference>
<dbReference type="InterPro" id="IPR036188">
    <property type="entry name" value="FAD/NAD-bd_sf"/>
</dbReference>
<protein>
    <recommendedName>
        <fullName evidence="11">Mercuric reductase</fullName>
    </recommendedName>
</protein>
<dbReference type="FunFam" id="3.30.390.30:FF:000001">
    <property type="entry name" value="Dihydrolipoyl dehydrogenase"/>
    <property type="match status" value="1"/>
</dbReference>
<dbReference type="PIRSF" id="PIRSF000350">
    <property type="entry name" value="Mercury_reductase_MerA"/>
    <property type="match status" value="1"/>
</dbReference>
<evidence type="ECO:0000256" key="3">
    <source>
        <dbReference type="ARBA" id="ARBA00022827"/>
    </source>
</evidence>
<dbReference type="PANTHER" id="PTHR43014">
    <property type="entry name" value="MERCURIC REDUCTASE"/>
    <property type="match status" value="1"/>
</dbReference>
<dbReference type="AlphaFoldDB" id="A0A267MCX1"/>
<evidence type="ECO:0000256" key="2">
    <source>
        <dbReference type="ARBA" id="ARBA00022630"/>
    </source>
</evidence>
<name>A0A267MCX1_9FIRM</name>
<gene>
    <name evidence="9" type="ORF">CCE28_19300</name>
</gene>
<evidence type="ECO:0000256" key="6">
    <source>
        <dbReference type="PIRSR" id="PIRSR000350-4"/>
    </source>
</evidence>
<feature type="binding site" evidence="5">
    <location>
        <position position="303"/>
    </location>
    <ligand>
        <name>FAD</name>
        <dbReference type="ChEBI" id="CHEBI:57692"/>
    </ligand>
</feature>
<keyword evidence="10" id="KW-1185">Reference proteome</keyword>
<evidence type="ECO:0000313" key="9">
    <source>
        <dbReference type="EMBL" id="PAB57232.1"/>
    </source>
</evidence>
<dbReference type="Gene3D" id="3.30.390.30">
    <property type="match status" value="1"/>
</dbReference>
<feature type="domain" description="Pyridine nucleotide-disulphide oxidoreductase dimerisation" evidence="7">
    <location>
        <begin position="340"/>
        <end position="440"/>
    </location>
</feature>
<dbReference type="Pfam" id="PF07992">
    <property type="entry name" value="Pyr_redox_2"/>
    <property type="match status" value="1"/>
</dbReference>
<comment type="caution">
    <text evidence="9">The sequence shown here is derived from an EMBL/GenBank/DDBJ whole genome shotgun (WGS) entry which is preliminary data.</text>
</comment>
<comment type="similarity">
    <text evidence="1">Belongs to the class-I pyridine nucleotide-disulfide oxidoreductase family.</text>
</comment>
<feature type="binding site" evidence="5">
    <location>
        <begin position="176"/>
        <end position="183"/>
    </location>
    <ligand>
        <name>NAD(+)</name>
        <dbReference type="ChEBI" id="CHEBI:57540"/>
    </ligand>
</feature>
<dbReference type="Pfam" id="PF02852">
    <property type="entry name" value="Pyr_redox_dim"/>
    <property type="match status" value="1"/>
</dbReference>
<dbReference type="SUPFAM" id="SSF51905">
    <property type="entry name" value="FAD/NAD(P)-binding domain"/>
    <property type="match status" value="1"/>
</dbReference>
<dbReference type="RefSeq" id="WP_095135463.1">
    <property type="nucleotide sequence ID" value="NZ_NIBG01000027.1"/>
</dbReference>
<evidence type="ECO:0000256" key="5">
    <source>
        <dbReference type="PIRSR" id="PIRSR000350-3"/>
    </source>
</evidence>
<feature type="binding site" evidence="5">
    <location>
        <position position="263"/>
    </location>
    <ligand>
        <name>NAD(+)</name>
        <dbReference type="ChEBI" id="CHEBI:57540"/>
    </ligand>
</feature>
<dbReference type="SUPFAM" id="SSF55424">
    <property type="entry name" value="FAD/NAD-linked reductases, dimerisation (C-terminal) domain"/>
    <property type="match status" value="1"/>
</dbReference>
<evidence type="ECO:0000256" key="1">
    <source>
        <dbReference type="ARBA" id="ARBA00007532"/>
    </source>
</evidence>
<evidence type="ECO:0000259" key="8">
    <source>
        <dbReference type="Pfam" id="PF07992"/>
    </source>
</evidence>
<sequence>MKKYDYDIVIIGAGGAGITASFTGNGFKKKVLLVEKNKIGGECTHSGCVPSKALIKAAKLTYNVTTLKDYSIDLKYKLNTENVMDYVKSIVNKVYEEEKPHSFEERGISVLKGHASFINSNTISVNGENITGKNFIIATGTSPKLPPIKGIDSDYILTNETIFNLEKLPKSMGVIGAGAIGIELAQALNRLGVSVDILLRGDRILKKEEKETSKRIEDILLGEGIEIHKNVKLKKIEDGTIHYLDNGNMGYFSSFEKILVATGRKPNLDNMNLKKIGVDYDSNKIIVNDKLQTSVSNIYAAGDIAGPYRFSHMAEYQGFIAAFNCIFPVKKKTDYSQVLWTTFTDPEISHIGYTEEEAHKKYDNIKVYTETYSHLDRAITDNEQGFVKVICHKDNIVGAHIIGNRAGELIHEIQMLKKFNIPIKKTADMIYAYPTYSDIIRKIGKKAYLDYLNNNLIVKTIKNISK</sequence>
<evidence type="ECO:0000313" key="10">
    <source>
        <dbReference type="Proteomes" id="UP000216024"/>
    </source>
</evidence>
<accession>A0A267MCX1</accession>
<keyword evidence="5" id="KW-0520">NAD</keyword>
<evidence type="ECO:0000256" key="4">
    <source>
        <dbReference type="ARBA" id="ARBA00023002"/>
    </source>
</evidence>